<comment type="caution">
    <text evidence="1">The sequence shown here is derived from an EMBL/GenBank/DDBJ whole genome shotgun (WGS) entry which is preliminary data.</text>
</comment>
<evidence type="ECO:0000313" key="1">
    <source>
        <dbReference type="EMBL" id="CAH0312408.1"/>
    </source>
</evidence>
<reference evidence="1" key="1">
    <citation type="submission" date="2021-11" db="EMBL/GenBank/DDBJ databases">
        <authorList>
            <person name="Bulgarelli D."/>
        </authorList>
    </citation>
    <scope>NUCLEOTIDE SEQUENCE</scope>
    <source>
        <strain evidence="1">Bi133</strain>
    </source>
</reference>
<organism evidence="1 2">
    <name type="scientific">Peribacillus simplex</name>
    <dbReference type="NCBI Taxonomy" id="1478"/>
    <lineage>
        <taxon>Bacteria</taxon>
        <taxon>Bacillati</taxon>
        <taxon>Bacillota</taxon>
        <taxon>Bacilli</taxon>
        <taxon>Bacillales</taxon>
        <taxon>Bacillaceae</taxon>
        <taxon>Peribacillus</taxon>
    </lineage>
</organism>
<dbReference type="EMBL" id="CAKKMG010000143">
    <property type="protein sequence ID" value="CAH0312408.1"/>
    <property type="molecule type" value="Genomic_DNA"/>
</dbReference>
<dbReference type="AlphaFoldDB" id="A0A9W4L709"/>
<proteinExistence type="predicted"/>
<dbReference type="Proteomes" id="UP000789326">
    <property type="component" value="Unassembled WGS sequence"/>
</dbReference>
<gene>
    <name evidence="1" type="ORF">SRABI133_04992</name>
</gene>
<protein>
    <submittedName>
        <fullName evidence="1">Uncharacterized protein</fullName>
    </submittedName>
</protein>
<sequence length="89" mass="10729">MGIYEELDFSYSIDNQIGINLFLFGRWFIFEQAYEPSESEQAILSEMVQKTVESKEYIKLAEKENIILMQTWIKIKVECYPLFWSKRPY</sequence>
<name>A0A9W4L709_9BACI</name>
<evidence type="ECO:0000313" key="2">
    <source>
        <dbReference type="Proteomes" id="UP000789326"/>
    </source>
</evidence>
<accession>A0A9W4L709</accession>